<dbReference type="RefSeq" id="WP_286278475.1">
    <property type="nucleotide sequence ID" value="NZ_AP027731.1"/>
</dbReference>
<keyword evidence="4 12" id="KW-1003">Cell membrane</keyword>
<proteinExistence type="inferred from homology"/>
<feature type="transmembrane region" description="Helical" evidence="12">
    <location>
        <begin position="58"/>
        <end position="90"/>
    </location>
</feature>
<organism evidence="13 14">
    <name type="scientific">Naasia aerilata</name>
    <dbReference type="NCBI Taxonomy" id="1162966"/>
    <lineage>
        <taxon>Bacteria</taxon>
        <taxon>Bacillati</taxon>
        <taxon>Actinomycetota</taxon>
        <taxon>Actinomycetes</taxon>
        <taxon>Micrococcales</taxon>
        <taxon>Microbacteriaceae</taxon>
        <taxon>Naasia</taxon>
    </lineage>
</organism>
<keyword evidence="11 12" id="KW-1006">Bacterial flagellum protein export</keyword>
<evidence type="ECO:0000313" key="14">
    <source>
        <dbReference type="Proteomes" id="UP001321498"/>
    </source>
</evidence>
<comment type="similarity">
    <text evidence="1 12">Belongs to the FliP/MopC/SpaP family.</text>
</comment>
<evidence type="ECO:0000256" key="4">
    <source>
        <dbReference type="ARBA" id="ARBA00022475"/>
    </source>
</evidence>
<dbReference type="InterPro" id="IPR005837">
    <property type="entry name" value="FliP"/>
</dbReference>
<dbReference type="PANTHER" id="PTHR30587:SF0">
    <property type="entry name" value="FLAGELLAR BIOSYNTHETIC PROTEIN FLIP"/>
    <property type="match status" value="1"/>
</dbReference>
<dbReference type="NCBIfam" id="NF009438">
    <property type="entry name" value="PRK12797.1"/>
    <property type="match status" value="1"/>
</dbReference>
<dbReference type="PROSITE" id="PS01061">
    <property type="entry name" value="FLIP_2"/>
    <property type="match status" value="1"/>
</dbReference>
<keyword evidence="13" id="KW-0966">Cell projection</keyword>
<keyword evidence="5 12" id="KW-0812">Transmembrane</keyword>
<evidence type="ECO:0000256" key="3">
    <source>
        <dbReference type="ARBA" id="ARBA00022448"/>
    </source>
</evidence>
<protein>
    <recommendedName>
        <fullName evidence="2 12">Flagellar biosynthetic protein FliP</fullName>
    </recommendedName>
</protein>
<keyword evidence="7 12" id="KW-0653">Protein transport</keyword>
<dbReference type="EMBL" id="AP027731">
    <property type="protein sequence ID" value="BDZ45084.1"/>
    <property type="molecule type" value="Genomic_DNA"/>
</dbReference>
<dbReference type="InterPro" id="IPR005838">
    <property type="entry name" value="T3SS_IM_P"/>
</dbReference>
<feature type="transmembrane region" description="Helical" evidence="12">
    <location>
        <begin position="235"/>
        <end position="256"/>
    </location>
</feature>
<dbReference type="Proteomes" id="UP001321498">
    <property type="component" value="Chromosome"/>
</dbReference>
<evidence type="ECO:0000256" key="6">
    <source>
        <dbReference type="ARBA" id="ARBA00022795"/>
    </source>
</evidence>
<sequence>MAVGAGAAVLVGVVLAVVVPELAMAAPVAPVAPVVPTPTPGDLSIQINGPDGAPSTSIVVLLGITLLSVAPALLLMMSSFTKIFVVLAMTRNAIGLNSIPPNQVIAGLALFLSLFIMWPVLGDVNVHAVQPYLNGTMDFGGALHAAAGPLKGFMLAHVREEDIALMTRAAGQANPASPQAVPMVTLIPAFMISELRAAFIIGLVIFVPFLVIDLVVSSGLMAMGMMMLPPVMIALPFKILLFILVDGWGLIITSLVQSYRT</sequence>
<evidence type="ECO:0000256" key="8">
    <source>
        <dbReference type="ARBA" id="ARBA00022989"/>
    </source>
</evidence>
<keyword evidence="8 12" id="KW-1133">Transmembrane helix</keyword>
<keyword evidence="14" id="KW-1185">Reference proteome</keyword>
<evidence type="ECO:0000256" key="12">
    <source>
        <dbReference type="RuleBase" id="RU362069"/>
    </source>
</evidence>
<keyword evidence="10" id="KW-0975">Bacterial flagellum</keyword>
<feature type="transmembrane region" description="Helical" evidence="12">
    <location>
        <begin position="102"/>
        <end position="121"/>
    </location>
</feature>
<evidence type="ECO:0000256" key="11">
    <source>
        <dbReference type="ARBA" id="ARBA00023225"/>
    </source>
</evidence>
<dbReference type="Pfam" id="PF00813">
    <property type="entry name" value="FliP"/>
    <property type="match status" value="1"/>
</dbReference>
<dbReference type="PRINTS" id="PR01302">
    <property type="entry name" value="TYPE3IMPPROT"/>
</dbReference>
<evidence type="ECO:0000256" key="7">
    <source>
        <dbReference type="ARBA" id="ARBA00022927"/>
    </source>
</evidence>
<comment type="function">
    <text evidence="12">Plays a role in the flagellum-specific transport system.</text>
</comment>
<evidence type="ECO:0000256" key="5">
    <source>
        <dbReference type="ARBA" id="ARBA00022692"/>
    </source>
</evidence>
<evidence type="ECO:0000256" key="1">
    <source>
        <dbReference type="ARBA" id="ARBA00006257"/>
    </source>
</evidence>
<dbReference type="PANTHER" id="PTHR30587">
    <property type="entry name" value="FLAGELLAR BIOSYNTHETIC PROTEIN FLIP"/>
    <property type="match status" value="1"/>
</dbReference>
<evidence type="ECO:0000256" key="2">
    <source>
        <dbReference type="ARBA" id="ARBA00021714"/>
    </source>
</evidence>
<evidence type="ECO:0000313" key="13">
    <source>
        <dbReference type="EMBL" id="BDZ45084.1"/>
    </source>
</evidence>
<comment type="subcellular location">
    <subcellularLocation>
        <location evidence="12">Cell membrane</location>
        <topology evidence="12">Multi-pass membrane protein</topology>
    </subcellularLocation>
    <subcellularLocation>
        <location evidence="12">Bacterial flagellum basal body</location>
    </subcellularLocation>
</comment>
<keyword evidence="13" id="KW-0282">Flagellum</keyword>
<feature type="transmembrane region" description="Helical" evidence="12">
    <location>
        <begin position="197"/>
        <end position="223"/>
    </location>
</feature>
<keyword evidence="13" id="KW-0969">Cilium</keyword>
<accession>A0ABM8GA64</accession>
<gene>
    <name evidence="12 13" type="primary">fliP</name>
    <name evidence="13" type="ORF">GCM10025866_09930</name>
</gene>
<keyword evidence="9 12" id="KW-0472">Membrane</keyword>
<keyword evidence="3 12" id="KW-0813">Transport</keyword>
<evidence type="ECO:0000256" key="10">
    <source>
        <dbReference type="ARBA" id="ARBA00023143"/>
    </source>
</evidence>
<name>A0ABM8GA64_9MICO</name>
<dbReference type="PRINTS" id="PR00951">
    <property type="entry name" value="FLGBIOSNFLIP"/>
</dbReference>
<reference evidence="14" key="1">
    <citation type="journal article" date="2019" name="Int. J. Syst. Evol. Microbiol.">
        <title>The Global Catalogue of Microorganisms (GCM) 10K type strain sequencing project: providing services to taxonomists for standard genome sequencing and annotation.</title>
        <authorList>
            <consortium name="The Broad Institute Genomics Platform"/>
            <consortium name="The Broad Institute Genome Sequencing Center for Infectious Disease"/>
            <person name="Wu L."/>
            <person name="Ma J."/>
        </authorList>
    </citation>
    <scope>NUCLEOTIDE SEQUENCE [LARGE SCALE GENOMIC DNA]</scope>
    <source>
        <strain evidence="14">NBRC 108725</strain>
    </source>
</reference>
<dbReference type="NCBIfam" id="TIGR01103">
    <property type="entry name" value="fliP"/>
    <property type="match status" value="1"/>
</dbReference>
<evidence type="ECO:0000256" key="9">
    <source>
        <dbReference type="ARBA" id="ARBA00023136"/>
    </source>
</evidence>
<keyword evidence="6 12" id="KW-1005">Bacterial flagellum biogenesis</keyword>